<dbReference type="NCBIfam" id="NF003952">
    <property type="entry name" value="PRK05450.1-5"/>
    <property type="match status" value="1"/>
</dbReference>
<dbReference type="EC" id="2.7.7.38" evidence="5"/>
<dbReference type="STRING" id="1522312.GCA_900177895_00401"/>
<evidence type="ECO:0000256" key="4">
    <source>
        <dbReference type="ARBA" id="ARBA00022985"/>
    </source>
</evidence>
<reference evidence="6" key="1">
    <citation type="submission" date="2017-05" db="EMBL/GenBank/DDBJ databases">
        <authorList>
            <person name="Song R."/>
            <person name="Chenine A.L."/>
            <person name="Ruprecht R.M."/>
        </authorList>
    </citation>
    <scope>NUCLEOTIDE SEQUENCE</scope>
    <source>
        <strain evidence="6">Kingella_eburonensis</strain>
    </source>
</reference>
<dbReference type="RefSeq" id="WP_095063187.1">
    <property type="nucleotide sequence ID" value="NZ_FXUV02000056.1"/>
</dbReference>
<evidence type="ECO:0000313" key="8">
    <source>
        <dbReference type="Proteomes" id="UP000215450"/>
    </source>
</evidence>
<name>A0A238HIF6_9NEIS</name>
<comment type="subcellular location">
    <subcellularLocation>
        <location evidence="5">Cytoplasm</location>
    </subcellularLocation>
    <subcellularLocation>
        <location evidence="1">Membrane</location>
    </subcellularLocation>
</comment>
<comment type="catalytic activity">
    <reaction evidence="5">
        <text>3-deoxy-alpha-D-manno-oct-2-ulosonate + CTP = CMP-3-deoxy-beta-D-manno-octulosonate + diphosphate</text>
        <dbReference type="Rhea" id="RHEA:23448"/>
        <dbReference type="ChEBI" id="CHEBI:33019"/>
        <dbReference type="ChEBI" id="CHEBI:37563"/>
        <dbReference type="ChEBI" id="CHEBI:85986"/>
        <dbReference type="ChEBI" id="CHEBI:85987"/>
        <dbReference type="EC" id="2.7.7.38"/>
    </reaction>
</comment>
<dbReference type="PANTHER" id="PTHR42866">
    <property type="entry name" value="3-DEOXY-MANNO-OCTULOSONATE CYTIDYLYLTRANSFERASE"/>
    <property type="match status" value="1"/>
</dbReference>
<proteinExistence type="inferred from homology"/>
<comment type="function">
    <text evidence="5">Activates KDO (a required 8-carbon sugar) for incorporation into bacterial lipopolysaccharide in Gram-negative bacteria.</text>
</comment>
<keyword evidence="3 5" id="KW-0548">Nucleotidyltransferase</keyword>
<dbReference type="EMBL" id="FXUV02000056">
    <property type="protein sequence ID" value="SNB81646.1"/>
    <property type="molecule type" value="Genomic_DNA"/>
</dbReference>
<keyword evidence="4 5" id="KW-0448">Lipopolysaccharide biosynthesis</keyword>
<reference evidence="7 8" key="2">
    <citation type="submission" date="2017-06" db="EMBL/GenBank/DDBJ databases">
        <authorList>
            <person name="Kim H.J."/>
            <person name="Triplett B.A."/>
        </authorList>
    </citation>
    <scope>NUCLEOTIDE SEQUENCE [LARGE SCALE GENOMIC DNA]</scope>
    <source>
        <strain evidence="7">Kingella_eburonensis</strain>
    </source>
</reference>
<dbReference type="GO" id="GO:0005829">
    <property type="term" value="C:cytosol"/>
    <property type="evidence" value="ECO:0007669"/>
    <property type="project" value="TreeGrafter"/>
</dbReference>
<dbReference type="GO" id="GO:0008690">
    <property type="term" value="F:3-deoxy-manno-octulosonate cytidylyltransferase activity"/>
    <property type="evidence" value="ECO:0007669"/>
    <property type="project" value="UniProtKB-UniRule"/>
</dbReference>
<dbReference type="Gene3D" id="3.90.550.10">
    <property type="entry name" value="Spore Coat Polysaccharide Biosynthesis Protein SpsA, Chain A"/>
    <property type="match status" value="1"/>
</dbReference>
<dbReference type="OrthoDB" id="9815559at2"/>
<evidence type="ECO:0000313" key="6">
    <source>
        <dbReference type="EMBL" id="SMQ13172.1"/>
    </source>
</evidence>
<dbReference type="GO" id="GO:0009103">
    <property type="term" value="P:lipopolysaccharide biosynthetic process"/>
    <property type="evidence" value="ECO:0007669"/>
    <property type="project" value="UniProtKB-UniRule"/>
</dbReference>
<evidence type="ECO:0000256" key="1">
    <source>
        <dbReference type="ARBA" id="ARBA00004370"/>
    </source>
</evidence>
<sequence>MNNFTVIIPSRLSSSRLPEKALADIHGKPMVVRAAERALQANAQNVVVATDHERIQAVCEAHNIRVVLTSLQHQSGTTRLAEAAEKLGLPDEAIVVNVQGDEPMMPPELIVRVAAKLSGSNAPMATAAHPVHHFAEFMNPNCVKVVLDKHQNALYFSRAPIAYPRDTMLKNEEELPEPTPLRHIGIYAYRVGFLKQYVAMSESPLETIESLEQLRVLWHGYDIAVEVLDYAPPAGVDTQEDLDRVRQEWQA</sequence>
<evidence type="ECO:0000313" key="7">
    <source>
        <dbReference type="EMBL" id="SNB81646.1"/>
    </source>
</evidence>
<dbReference type="FunFam" id="3.90.550.10:FF:000011">
    <property type="entry name" value="3-deoxy-manno-octulosonate cytidylyltransferase"/>
    <property type="match status" value="1"/>
</dbReference>
<dbReference type="NCBIfam" id="TIGR00466">
    <property type="entry name" value="kdsB"/>
    <property type="match status" value="1"/>
</dbReference>
<comment type="similarity">
    <text evidence="5">Belongs to the KdsB family.</text>
</comment>
<dbReference type="NCBIfam" id="NF009905">
    <property type="entry name" value="PRK13368.1"/>
    <property type="match status" value="1"/>
</dbReference>
<dbReference type="InterPro" id="IPR029044">
    <property type="entry name" value="Nucleotide-diphossugar_trans"/>
</dbReference>
<dbReference type="GO" id="GO:0033468">
    <property type="term" value="P:CMP-keto-3-deoxy-D-manno-octulosonic acid biosynthetic process"/>
    <property type="evidence" value="ECO:0007669"/>
    <property type="project" value="UniProtKB-UniRule"/>
</dbReference>
<evidence type="ECO:0000256" key="2">
    <source>
        <dbReference type="ARBA" id="ARBA00022679"/>
    </source>
</evidence>
<dbReference type="SUPFAM" id="SSF53448">
    <property type="entry name" value="Nucleotide-diphospho-sugar transferases"/>
    <property type="match status" value="1"/>
</dbReference>
<dbReference type="InterPro" id="IPR003329">
    <property type="entry name" value="Cytidylyl_trans"/>
</dbReference>
<keyword evidence="2 5" id="KW-0808">Transferase</keyword>
<protein>
    <recommendedName>
        <fullName evidence="5">3-deoxy-manno-octulosonate cytidylyltransferase</fullName>
        <ecNumber evidence="5">2.7.7.38</ecNumber>
    </recommendedName>
    <alternativeName>
        <fullName evidence="5">CMP-2-keto-3-deoxyoctulosonic acid synthase</fullName>
        <shortName evidence="5">CKS</shortName>
        <shortName evidence="5">CMP-KDO synthase</shortName>
    </alternativeName>
</protein>
<dbReference type="AlphaFoldDB" id="A0A238HIF6"/>
<accession>A0A238HIF6</accession>
<comment type="pathway">
    <text evidence="5">Nucleotide-sugar biosynthesis; CMP-3-deoxy-D-manno-octulosonate biosynthesis; CMP-3-deoxy-D-manno-octulosonate from 3-deoxy-D-manno-octulosonate and CTP: step 1/1.</text>
</comment>
<dbReference type="PANTHER" id="PTHR42866:SF2">
    <property type="entry name" value="3-DEOXY-MANNO-OCTULOSONATE CYTIDYLYLTRANSFERASE, MITOCHONDRIAL"/>
    <property type="match status" value="1"/>
</dbReference>
<dbReference type="Pfam" id="PF02348">
    <property type="entry name" value="CTP_transf_3"/>
    <property type="match status" value="1"/>
</dbReference>
<dbReference type="GO" id="GO:0016020">
    <property type="term" value="C:membrane"/>
    <property type="evidence" value="ECO:0007669"/>
    <property type="project" value="UniProtKB-SubCell"/>
</dbReference>
<keyword evidence="5" id="KW-0963">Cytoplasm</keyword>
<keyword evidence="8" id="KW-1185">Reference proteome</keyword>
<dbReference type="CDD" id="cd02517">
    <property type="entry name" value="CMP-KDO-Synthetase"/>
    <property type="match status" value="1"/>
</dbReference>
<gene>
    <name evidence="5 6" type="primary">kdsB</name>
    <name evidence="6" type="ORF">KEBURONENSIS_01918</name>
    <name evidence="7" type="ORF">KEBURONENSIS_01936</name>
</gene>
<dbReference type="EMBL" id="FXUV01000049">
    <property type="protein sequence ID" value="SMQ13172.1"/>
    <property type="molecule type" value="Genomic_DNA"/>
</dbReference>
<dbReference type="UniPathway" id="UPA00358">
    <property type="reaction ID" value="UER00476"/>
</dbReference>
<dbReference type="Proteomes" id="UP000215450">
    <property type="component" value="Unassembled WGS sequence"/>
</dbReference>
<dbReference type="HAMAP" id="MF_00057">
    <property type="entry name" value="KdsB"/>
    <property type="match status" value="1"/>
</dbReference>
<evidence type="ECO:0000256" key="3">
    <source>
        <dbReference type="ARBA" id="ARBA00022695"/>
    </source>
</evidence>
<evidence type="ECO:0000256" key="5">
    <source>
        <dbReference type="HAMAP-Rule" id="MF_00057"/>
    </source>
</evidence>
<dbReference type="InterPro" id="IPR004528">
    <property type="entry name" value="KdsB"/>
</dbReference>
<organism evidence="6">
    <name type="scientific">Kingella negevensis</name>
    <dbReference type="NCBI Taxonomy" id="1522312"/>
    <lineage>
        <taxon>Bacteria</taxon>
        <taxon>Pseudomonadati</taxon>
        <taxon>Pseudomonadota</taxon>
        <taxon>Betaproteobacteria</taxon>
        <taxon>Neisseriales</taxon>
        <taxon>Neisseriaceae</taxon>
        <taxon>Kingella</taxon>
    </lineage>
</organism>